<dbReference type="OrthoDB" id="535029at2759"/>
<dbReference type="Proteomes" id="UP000075714">
    <property type="component" value="Unassembled WGS sequence"/>
</dbReference>
<gene>
    <name evidence="4" type="ORF">GPECTOR_608g690</name>
</gene>
<accession>A0A150FUH9</accession>
<dbReference type="InterPro" id="IPR006598">
    <property type="entry name" value="CAP10"/>
</dbReference>
<organism evidence="4 5">
    <name type="scientific">Gonium pectorale</name>
    <name type="common">Green alga</name>
    <dbReference type="NCBI Taxonomy" id="33097"/>
    <lineage>
        <taxon>Eukaryota</taxon>
        <taxon>Viridiplantae</taxon>
        <taxon>Chlorophyta</taxon>
        <taxon>core chlorophytes</taxon>
        <taxon>Chlorophyceae</taxon>
        <taxon>CS clade</taxon>
        <taxon>Chlamydomonadales</taxon>
        <taxon>Volvocaceae</taxon>
        <taxon>Gonium</taxon>
    </lineage>
</organism>
<feature type="domain" description="Glycosyl transferase CAP10" evidence="3">
    <location>
        <begin position="111"/>
        <end position="399"/>
    </location>
</feature>
<dbReference type="GO" id="GO:0016740">
    <property type="term" value="F:transferase activity"/>
    <property type="evidence" value="ECO:0007669"/>
    <property type="project" value="UniProtKB-KW"/>
</dbReference>
<keyword evidence="2" id="KW-0808">Transferase</keyword>
<comment type="caution">
    <text evidence="4">The sequence shown here is derived from an EMBL/GenBank/DDBJ whole genome shotgun (WGS) entry which is preliminary data.</text>
</comment>
<evidence type="ECO:0000256" key="1">
    <source>
        <dbReference type="ARBA" id="ARBA00010118"/>
    </source>
</evidence>
<dbReference type="AlphaFoldDB" id="A0A150FUH9"/>
<dbReference type="SMART" id="SM00672">
    <property type="entry name" value="CAP10"/>
    <property type="match status" value="1"/>
</dbReference>
<keyword evidence="5" id="KW-1185">Reference proteome</keyword>
<name>A0A150FUH9_GONPE</name>
<comment type="similarity">
    <text evidence="1">Belongs to the glycosyltransferase 90 family.</text>
</comment>
<evidence type="ECO:0000259" key="3">
    <source>
        <dbReference type="SMART" id="SM00672"/>
    </source>
</evidence>
<dbReference type="PANTHER" id="PTHR12203:SF35">
    <property type="entry name" value="PROTEIN O-GLUCOSYLTRANSFERASE 1"/>
    <property type="match status" value="1"/>
</dbReference>
<proteinExistence type="inferred from homology"/>
<dbReference type="EMBL" id="LSYV01000605">
    <property type="protein sequence ID" value="KXZ41246.1"/>
    <property type="molecule type" value="Genomic_DNA"/>
</dbReference>
<reference evidence="5" key="1">
    <citation type="journal article" date="2016" name="Nat. Commun.">
        <title>The Gonium pectorale genome demonstrates co-option of cell cycle regulation during the evolution of multicellularity.</title>
        <authorList>
            <person name="Hanschen E.R."/>
            <person name="Marriage T.N."/>
            <person name="Ferris P.J."/>
            <person name="Hamaji T."/>
            <person name="Toyoda A."/>
            <person name="Fujiyama A."/>
            <person name="Neme R."/>
            <person name="Noguchi H."/>
            <person name="Minakuchi Y."/>
            <person name="Suzuki M."/>
            <person name="Kawai-Toyooka H."/>
            <person name="Smith D.R."/>
            <person name="Sparks H."/>
            <person name="Anderson J."/>
            <person name="Bakaric R."/>
            <person name="Luria V."/>
            <person name="Karger A."/>
            <person name="Kirschner M.W."/>
            <person name="Durand P.M."/>
            <person name="Michod R.E."/>
            <person name="Nozaki H."/>
            <person name="Olson B.J."/>
        </authorList>
    </citation>
    <scope>NUCLEOTIDE SEQUENCE [LARGE SCALE GENOMIC DNA]</scope>
    <source>
        <strain evidence="5">NIES-2863</strain>
    </source>
</reference>
<evidence type="ECO:0000256" key="2">
    <source>
        <dbReference type="ARBA" id="ARBA00022679"/>
    </source>
</evidence>
<sequence>MQRSDGCGAGAGGGKLPEECEQYAPLYESIDRDLELFKRTGGITPRLMAKTIKLHSAGNKEKGLAVAFYNGRVFVISNTREIDLGRFGHHVSLWVAYLRAMLHLEETHGSALPNVEFVWHTIDRPTRLINTSAGGVNYPVLRFGKSAAHPDILVPNFHFYQKLYQTAYLDAMPARAAARPWAARTPVAFARFSAYDRYVHPNDTHTQRARAGDRAPLCVVKGRGTAICPVRSYLHDWAANHTILAPPPCAPPDSGNRVRCPALRAPPASDRLDVNKHRHVAMEEFAGYRYLLHVDGQGLSSRLEFLLTLGSLVLKEESGYVAYYHHLLRPYEHYVPVWKAGSGPEDILEAVDWARAHDAEAQRIAAAGQAFAARHLSAQARVCFWQRLFLSYAAVMTYDPVSYRNITMVLGAAGAGAAGTAGRVDVVSVRGNLPYIKPARRFLAEEVTRFNPRLLQDEPWEP</sequence>
<protein>
    <recommendedName>
        <fullName evidence="3">Glycosyl transferase CAP10 domain-containing protein</fullName>
    </recommendedName>
</protein>
<evidence type="ECO:0000313" key="4">
    <source>
        <dbReference type="EMBL" id="KXZ41246.1"/>
    </source>
</evidence>
<evidence type="ECO:0000313" key="5">
    <source>
        <dbReference type="Proteomes" id="UP000075714"/>
    </source>
</evidence>
<dbReference type="PANTHER" id="PTHR12203">
    <property type="entry name" value="KDEL LYS-ASP-GLU-LEU CONTAINING - RELATED"/>
    <property type="match status" value="1"/>
</dbReference>
<dbReference type="Pfam" id="PF05686">
    <property type="entry name" value="Glyco_transf_90"/>
    <property type="match status" value="2"/>
</dbReference>
<dbReference type="InterPro" id="IPR051091">
    <property type="entry name" value="O-Glucosyltr/Glycosyltrsf_90"/>
</dbReference>